<evidence type="ECO:0000313" key="4">
    <source>
        <dbReference type="EMBL" id="KAF1765939.1"/>
    </source>
</evidence>
<keyword evidence="2" id="KW-1133">Transmembrane helix</keyword>
<dbReference type="RefSeq" id="XP_003108922.1">
    <property type="nucleotide sequence ID" value="XM_003108874.1"/>
</dbReference>
<evidence type="ECO:0000256" key="1">
    <source>
        <dbReference type="SAM" id="MobiDB-lite"/>
    </source>
</evidence>
<evidence type="ECO:0000313" key="6">
    <source>
        <dbReference type="Proteomes" id="UP000483820"/>
    </source>
</evidence>
<keyword evidence="2" id="KW-0812">Transmembrane</keyword>
<evidence type="ECO:0000313" key="5">
    <source>
        <dbReference type="Proteomes" id="UP000008281"/>
    </source>
</evidence>
<evidence type="ECO:0000256" key="2">
    <source>
        <dbReference type="SAM" id="Phobius"/>
    </source>
</evidence>
<feature type="compositionally biased region" description="Acidic residues" evidence="1">
    <location>
        <begin position="85"/>
        <end position="95"/>
    </location>
</feature>
<feature type="transmembrane region" description="Helical" evidence="2">
    <location>
        <begin position="15"/>
        <end position="31"/>
    </location>
</feature>
<dbReference type="EMBL" id="DS268424">
    <property type="protein sequence ID" value="EFO91431.1"/>
    <property type="molecule type" value="Genomic_DNA"/>
</dbReference>
<protein>
    <submittedName>
        <fullName evidence="3">Uncharacterized protein</fullName>
    </submittedName>
</protein>
<accession>E3M484</accession>
<dbReference type="OMA" id="KQIGASC"/>
<dbReference type="GeneID" id="9800108"/>
<evidence type="ECO:0000313" key="3">
    <source>
        <dbReference type="EMBL" id="EFO91431.1"/>
    </source>
</evidence>
<gene>
    <name evidence="3" type="ORF">CRE_11712</name>
    <name evidence="4" type="ORF">GCK72_005892</name>
</gene>
<dbReference type="HOGENOM" id="CLU_1519250_0_0_1"/>
<dbReference type="Proteomes" id="UP000008281">
    <property type="component" value="Unassembled WGS sequence"/>
</dbReference>
<dbReference type="OrthoDB" id="10624662at2759"/>
<dbReference type="AlphaFoldDB" id="E3M484"/>
<dbReference type="Proteomes" id="UP000483820">
    <property type="component" value="Chromosome II"/>
</dbReference>
<dbReference type="CTD" id="9800108"/>
<dbReference type="InterPro" id="IPR039962">
    <property type="entry name" value="ZC21.8"/>
</dbReference>
<feature type="region of interest" description="Disordered" evidence="1">
    <location>
        <begin position="85"/>
        <end position="164"/>
    </location>
</feature>
<sequence length="177" mass="19728">MIIIKSGSEILLKTLQLYCLLFIGIVLVICTKKTKTKGKTLAVSSVNKPAVQEKKKPKKRLKKVKKKDCDDDVKFDVQVKKVEEKADEFDDDEENPLAKIPVRQRDPKQKRKDAPSVTRNKSLTGKENPLSPSKTTTTTSTASSGRTPTPSPSREQEAPLFALNEKQIGASCYVRLD</sequence>
<dbReference type="eggNOG" id="ENOG502TIYX">
    <property type="taxonomic scope" value="Eukaryota"/>
</dbReference>
<keyword evidence="5" id="KW-1185">Reference proteome</keyword>
<keyword evidence="2" id="KW-0472">Membrane</keyword>
<organism evidence="5">
    <name type="scientific">Caenorhabditis remanei</name>
    <name type="common">Caenorhabditis vulgaris</name>
    <dbReference type="NCBI Taxonomy" id="31234"/>
    <lineage>
        <taxon>Eukaryota</taxon>
        <taxon>Metazoa</taxon>
        <taxon>Ecdysozoa</taxon>
        <taxon>Nematoda</taxon>
        <taxon>Chromadorea</taxon>
        <taxon>Rhabditida</taxon>
        <taxon>Rhabditina</taxon>
        <taxon>Rhabditomorpha</taxon>
        <taxon>Rhabditoidea</taxon>
        <taxon>Rhabditidae</taxon>
        <taxon>Peloderinae</taxon>
        <taxon>Caenorhabditis</taxon>
    </lineage>
</organism>
<feature type="compositionally biased region" description="Low complexity" evidence="1">
    <location>
        <begin position="129"/>
        <end position="148"/>
    </location>
</feature>
<proteinExistence type="predicted"/>
<reference evidence="3" key="1">
    <citation type="submission" date="2007-07" db="EMBL/GenBank/DDBJ databases">
        <title>PCAP assembly of the Caenorhabditis remanei genome.</title>
        <authorList>
            <consortium name="The Caenorhabditis remanei Sequencing Consortium"/>
            <person name="Wilson R.K."/>
        </authorList>
    </citation>
    <scope>NUCLEOTIDE SEQUENCE [LARGE SCALE GENOMIC DNA]</scope>
    <source>
        <strain evidence="3">PB4641</strain>
    </source>
</reference>
<name>E3M484_CAERE</name>
<dbReference type="PANTHER" id="PTHR38616">
    <property type="entry name" value="PROTEIN CBG03925"/>
    <property type="match status" value="1"/>
</dbReference>
<reference evidence="4 6" key="2">
    <citation type="submission" date="2019-12" db="EMBL/GenBank/DDBJ databases">
        <title>Chromosome-level assembly of the Caenorhabditis remanei genome.</title>
        <authorList>
            <person name="Teterina A.A."/>
            <person name="Willis J.H."/>
            <person name="Phillips P.C."/>
        </authorList>
    </citation>
    <scope>NUCLEOTIDE SEQUENCE [LARGE SCALE GENOMIC DNA]</scope>
    <source>
        <strain evidence="4 6">PX506</strain>
        <tissue evidence="4">Whole organism</tissue>
    </source>
</reference>
<dbReference type="EMBL" id="WUAV01000002">
    <property type="protein sequence ID" value="KAF1765939.1"/>
    <property type="molecule type" value="Genomic_DNA"/>
</dbReference>
<dbReference type="KEGG" id="crq:GCK72_005892"/>
<dbReference type="PANTHER" id="PTHR38616:SF2">
    <property type="entry name" value="DUF4408 DOMAIN-CONTAINING PROTEIN"/>
    <property type="match status" value="1"/>
</dbReference>